<dbReference type="GeneID" id="9619353"/>
<dbReference type="eggNOG" id="ENOG502QTR3">
    <property type="taxonomic scope" value="Eukaryota"/>
</dbReference>
<dbReference type="EMBL" id="GL378338">
    <property type="protein sequence ID" value="EFJ48818.1"/>
    <property type="molecule type" value="Genomic_DNA"/>
</dbReference>
<gene>
    <name evidence="4" type="ORF">VOLCADRAFT_90464</name>
</gene>
<keyword evidence="3" id="KW-0732">Signal</keyword>
<dbReference type="STRING" id="3068.D8TUG0"/>
<dbReference type="KEGG" id="vcn:VOLCADRAFT_90464"/>
<dbReference type="Proteomes" id="UP000001058">
    <property type="component" value="Unassembled WGS sequence"/>
</dbReference>
<name>D8TUG0_VOLCA</name>
<dbReference type="PANTHER" id="PTHR37390:SF1">
    <property type="entry name" value="FOLATE-BINDING PROTEIN 1"/>
    <property type="match status" value="1"/>
</dbReference>
<sequence>MKFLLISIWAITAWAQNNALFCKPQVGLPLSQPYPPAYFQTLRLPACSQYTCSCCNLTHALAIHRALSAAREDPTFSRTCLSWHTRMSCRVCDPEVGVGIKPTVCRGVCDQWWSACRDEYFTFESTSLSAFDPQLLPCAAPTARQEAAAAVAAAGAAAAAAVAAAAGPLLCSRLRDVVQDGEGLCREAGYEVAAAGETSCFDGSASYSTDFCVRPPPSQPSASQQGRRRRQQRRGAGAGGTEEEEGEEPLSPAVYFVAAVVILSLAWLGYTTKLGVKASEEAVMQKLHYRQLQRRD</sequence>
<feature type="chain" id="PRO_5013039602" description="Folate receptor-like domain-containing protein" evidence="3">
    <location>
        <begin position="16"/>
        <end position="296"/>
    </location>
</feature>
<keyword evidence="2" id="KW-0812">Transmembrane</keyword>
<evidence type="ECO:0000256" key="2">
    <source>
        <dbReference type="SAM" id="Phobius"/>
    </source>
</evidence>
<keyword evidence="5" id="KW-1185">Reference proteome</keyword>
<evidence type="ECO:0000256" key="3">
    <source>
        <dbReference type="SAM" id="SignalP"/>
    </source>
</evidence>
<reference evidence="4 5" key="1">
    <citation type="journal article" date="2010" name="Science">
        <title>Genomic analysis of organismal complexity in the multicellular green alga Volvox carteri.</title>
        <authorList>
            <person name="Prochnik S.E."/>
            <person name="Umen J."/>
            <person name="Nedelcu A.M."/>
            <person name="Hallmann A."/>
            <person name="Miller S.M."/>
            <person name="Nishii I."/>
            <person name="Ferris P."/>
            <person name="Kuo A."/>
            <person name="Mitros T."/>
            <person name="Fritz-Laylin L.K."/>
            <person name="Hellsten U."/>
            <person name="Chapman J."/>
            <person name="Simakov O."/>
            <person name="Rensing S.A."/>
            <person name="Terry A."/>
            <person name="Pangilinan J."/>
            <person name="Kapitonov V."/>
            <person name="Jurka J."/>
            <person name="Salamov A."/>
            <person name="Shapiro H."/>
            <person name="Schmutz J."/>
            <person name="Grimwood J."/>
            <person name="Lindquist E."/>
            <person name="Lucas S."/>
            <person name="Grigoriev I.V."/>
            <person name="Schmitt R."/>
            <person name="Kirk D."/>
            <person name="Rokhsar D.S."/>
        </authorList>
    </citation>
    <scope>NUCLEOTIDE SEQUENCE [LARGE SCALE GENOMIC DNA]</scope>
    <source>
        <strain evidence="5">f. Nagariensis / Eve</strain>
    </source>
</reference>
<feature type="signal peptide" evidence="3">
    <location>
        <begin position="1"/>
        <end position="15"/>
    </location>
</feature>
<evidence type="ECO:0000313" key="5">
    <source>
        <dbReference type="Proteomes" id="UP000001058"/>
    </source>
</evidence>
<feature type="region of interest" description="Disordered" evidence="1">
    <location>
        <begin position="211"/>
        <end position="247"/>
    </location>
</feature>
<feature type="transmembrane region" description="Helical" evidence="2">
    <location>
        <begin position="253"/>
        <end position="270"/>
    </location>
</feature>
<evidence type="ECO:0000313" key="4">
    <source>
        <dbReference type="EMBL" id="EFJ48818.1"/>
    </source>
</evidence>
<dbReference type="AlphaFoldDB" id="D8TUG0"/>
<proteinExistence type="predicted"/>
<dbReference type="InterPro" id="IPR053305">
    <property type="entry name" value="Folate-binding_rcpt-like"/>
</dbReference>
<keyword evidence="2" id="KW-1133">Transmembrane helix</keyword>
<accession>D8TUG0</accession>
<dbReference type="PANTHER" id="PTHR37390">
    <property type="entry name" value="OS02G0592500 PROTEIN"/>
    <property type="match status" value="1"/>
</dbReference>
<organism evidence="5">
    <name type="scientific">Volvox carteri f. nagariensis</name>
    <dbReference type="NCBI Taxonomy" id="3068"/>
    <lineage>
        <taxon>Eukaryota</taxon>
        <taxon>Viridiplantae</taxon>
        <taxon>Chlorophyta</taxon>
        <taxon>core chlorophytes</taxon>
        <taxon>Chlorophyceae</taxon>
        <taxon>CS clade</taxon>
        <taxon>Chlamydomonadales</taxon>
        <taxon>Volvocaceae</taxon>
        <taxon>Volvox</taxon>
    </lineage>
</organism>
<evidence type="ECO:0008006" key="6">
    <source>
        <dbReference type="Google" id="ProtNLM"/>
    </source>
</evidence>
<keyword evidence="2" id="KW-0472">Membrane</keyword>
<evidence type="ECO:0000256" key="1">
    <source>
        <dbReference type="SAM" id="MobiDB-lite"/>
    </source>
</evidence>
<dbReference type="InParanoid" id="D8TUG0"/>
<protein>
    <recommendedName>
        <fullName evidence="6">Folate receptor-like domain-containing protein</fullName>
    </recommendedName>
</protein>
<dbReference type="RefSeq" id="XP_002950150.1">
    <property type="nucleotide sequence ID" value="XM_002950104.1"/>
</dbReference>
<dbReference type="OrthoDB" id="547621at2759"/>